<dbReference type="InterPro" id="IPR021520">
    <property type="entry name" value="Stealth_CR2"/>
</dbReference>
<keyword evidence="3" id="KW-0270">Exopolysaccharide synthesis</keyword>
<dbReference type="Pfam" id="PF17101">
    <property type="entry name" value="Stealth_CR1"/>
    <property type="match status" value="1"/>
</dbReference>
<dbReference type="KEGG" id="nzl:D0T92_03225"/>
<keyword evidence="7" id="KW-1185">Reference proteome</keyword>
<comment type="similarity">
    <text evidence="1">Belongs to the stealth family.</text>
</comment>
<dbReference type="OrthoDB" id="9776077at2"/>
<dbReference type="InterPro" id="IPR031358">
    <property type="entry name" value="Stealth_CR1"/>
</dbReference>
<evidence type="ECO:0000256" key="3">
    <source>
        <dbReference type="ARBA" id="ARBA00023169"/>
    </source>
</evidence>
<dbReference type="GO" id="GO:0016772">
    <property type="term" value="F:transferase activity, transferring phosphorus-containing groups"/>
    <property type="evidence" value="ECO:0007669"/>
    <property type="project" value="InterPro"/>
</dbReference>
<evidence type="ECO:0000313" key="6">
    <source>
        <dbReference type="EMBL" id="QEY25647.1"/>
    </source>
</evidence>
<dbReference type="GO" id="GO:0000271">
    <property type="term" value="P:polysaccharide biosynthetic process"/>
    <property type="evidence" value="ECO:0007669"/>
    <property type="project" value="UniProtKB-KW"/>
</dbReference>
<feature type="domain" description="Stealth protein CR1 conserved region 1" evidence="5">
    <location>
        <begin position="59"/>
        <end position="80"/>
    </location>
</feature>
<keyword evidence="2" id="KW-0808">Transferase</keyword>
<dbReference type="Pfam" id="PF11380">
    <property type="entry name" value="Stealth_CR2"/>
    <property type="match status" value="1"/>
</dbReference>
<protein>
    <submittedName>
        <fullName evidence="6">Capsule biosynthesis protein CapC</fullName>
    </submittedName>
</protein>
<evidence type="ECO:0000259" key="5">
    <source>
        <dbReference type="Pfam" id="PF17101"/>
    </source>
</evidence>
<dbReference type="RefSeq" id="WP_151050159.1">
    <property type="nucleotide sequence ID" value="NZ_CP031700.1"/>
</dbReference>
<sequence length="366" mass="43210">MKKLKKLTNHPGIFFRDFLNKKYPVTNGEQLVIEEHEALLIENDLKLSSFESNINKTKFPVDVVFTWVDNSDPNWQDKYQNCIKEISYEGLYNNDIARFNNHNELYYSIYSVKKFMPWVRNIYIVTDNQLPTWLNNDNNDNIFIINHTEIIEHQYLPTFNSHVIEANLHKIPNLSENFIYFNDDVFVARPLSKEHFFRPNGIASIFLSGKTLNAMKKKGVMTPTLFASFNSINLLNRHYDIYLDRPLVHTYVPLKKSMYQLAWKLYEHEINCFLSNQLRSNDDLNMATFLIPWLTYCEGKAVSTREICYYFNIRSADAPAKYTKLLRNNGIGKQPHSFCANDFNSTHNIINYQENLISTLRKYYQI</sequence>
<organism evidence="6 7">
    <name type="scientific">Neisseria zalophi</name>
    <dbReference type="NCBI Taxonomy" id="640030"/>
    <lineage>
        <taxon>Bacteria</taxon>
        <taxon>Pseudomonadati</taxon>
        <taxon>Pseudomonadota</taxon>
        <taxon>Betaproteobacteria</taxon>
        <taxon>Neisseriales</taxon>
        <taxon>Neisseriaceae</taxon>
        <taxon>Neisseria</taxon>
    </lineage>
</organism>
<dbReference type="PANTHER" id="PTHR24045">
    <property type="match status" value="1"/>
</dbReference>
<reference evidence="6 7" key="1">
    <citation type="submission" date="2018-08" db="EMBL/GenBank/DDBJ databases">
        <title>Neisseria zalophi ATCC BAA-2455 complete genome.</title>
        <authorList>
            <person name="Veseli I.A."/>
            <person name="Buttler R."/>
            <person name="Mascarenhas dos Santos A.C."/>
            <person name="Pombert J.-F."/>
        </authorList>
    </citation>
    <scope>NUCLEOTIDE SEQUENCE [LARGE SCALE GENOMIC DNA]</scope>
    <source>
        <strain evidence="6 7">ATCC BAA-2455</strain>
    </source>
</reference>
<evidence type="ECO:0000313" key="7">
    <source>
        <dbReference type="Proteomes" id="UP000325713"/>
    </source>
</evidence>
<evidence type="ECO:0000256" key="2">
    <source>
        <dbReference type="ARBA" id="ARBA00022679"/>
    </source>
</evidence>
<dbReference type="AlphaFoldDB" id="A0A5J6PXR2"/>
<dbReference type="PANTHER" id="PTHR24045:SF0">
    <property type="entry name" value="N-ACETYLGLUCOSAMINE-1-PHOSPHOTRANSFERASE SUBUNITS ALPHA_BETA"/>
    <property type="match status" value="1"/>
</dbReference>
<proteinExistence type="inferred from homology"/>
<dbReference type="Proteomes" id="UP000325713">
    <property type="component" value="Chromosome"/>
</dbReference>
<dbReference type="InterPro" id="IPR047141">
    <property type="entry name" value="Stealth"/>
</dbReference>
<gene>
    <name evidence="6" type="ORF">D0T92_03225</name>
</gene>
<feature type="domain" description="Stealth protein CR2 conserved region 2" evidence="4">
    <location>
        <begin position="98"/>
        <end position="202"/>
    </location>
</feature>
<evidence type="ECO:0000256" key="1">
    <source>
        <dbReference type="ARBA" id="ARBA00007583"/>
    </source>
</evidence>
<accession>A0A5J6PXR2</accession>
<evidence type="ECO:0000259" key="4">
    <source>
        <dbReference type="Pfam" id="PF11380"/>
    </source>
</evidence>
<name>A0A5J6PXR2_9NEIS</name>
<dbReference type="EMBL" id="CP031700">
    <property type="protein sequence ID" value="QEY25647.1"/>
    <property type="molecule type" value="Genomic_DNA"/>
</dbReference>